<evidence type="ECO:0000313" key="1">
    <source>
        <dbReference type="EMBL" id="RCV39778.1"/>
    </source>
</evidence>
<proteinExistence type="predicted"/>
<reference evidence="1" key="1">
    <citation type="journal article" date="2012" name="Nat. Biotechnol.">
        <title>Reference genome sequence of the model plant Setaria.</title>
        <authorList>
            <person name="Bennetzen J.L."/>
            <person name="Schmutz J."/>
            <person name="Wang H."/>
            <person name="Percifield R."/>
            <person name="Hawkins J."/>
            <person name="Pontaroli A.C."/>
            <person name="Estep M."/>
            <person name="Feng L."/>
            <person name="Vaughn J.N."/>
            <person name="Grimwood J."/>
            <person name="Jenkins J."/>
            <person name="Barry K."/>
            <person name="Lindquist E."/>
            <person name="Hellsten U."/>
            <person name="Deshpande S."/>
            <person name="Wang X."/>
            <person name="Wu X."/>
            <person name="Mitros T."/>
            <person name="Triplett J."/>
            <person name="Yang X."/>
            <person name="Ye C.Y."/>
            <person name="Mauro-Herrera M."/>
            <person name="Wang L."/>
            <person name="Li P."/>
            <person name="Sharma M."/>
            <person name="Sharma R."/>
            <person name="Ronald P.C."/>
            <person name="Panaud O."/>
            <person name="Kellogg E.A."/>
            <person name="Brutnell T.P."/>
            <person name="Doust A.N."/>
            <person name="Tuskan G.A."/>
            <person name="Rokhsar D."/>
            <person name="Devos K.M."/>
        </authorList>
    </citation>
    <scope>NUCLEOTIDE SEQUENCE [LARGE SCALE GENOMIC DNA]</scope>
    <source>
        <strain evidence="1">Yugu1</strain>
    </source>
</reference>
<dbReference type="OrthoDB" id="10665589at2759"/>
<organism evidence="1">
    <name type="scientific">Setaria italica</name>
    <name type="common">Foxtail millet</name>
    <name type="synonym">Panicum italicum</name>
    <dbReference type="NCBI Taxonomy" id="4555"/>
    <lineage>
        <taxon>Eukaryota</taxon>
        <taxon>Viridiplantae</taxon>
        <taxon>Streptophyta</taxon>
        <taxon>Embryophyta</taxon>
        <taxon>Tracheophyta</taxon>
        <taxon>Spermatophyta</taxon>
        <taxon>Magnoliopsida</taxon>
        <taxon>Liliopsida</taxon>
        <taxon>Poales</taxon>
        <taxon>Poaceae</taxon>
        <taxon>PACMAD clade</taxon>
        <taxon>Panicoideae</taxon>
        <taxon>Panicodae</taxon>
        <taxon>Paniceae</taxon>
        <taxon>Cenchrinae</taxon>
        <taxon>Setaria</taxon>
    </lineage>
</organism>
<gene>
    <name evidence="1" type="ORF">SETIT_8G250100v2</name>
</gene>
<sequence>MRRAEEEQLPEPRREVGAAVAAIDDAVDEHVRPHPPDVAEHLVPGAGPAGDDALVHQVSEMAEAAHHEHLVIISHAQVQVIGRDGLPLGRDPAEPERHAQLTSAVHETAACLVDLVRGAEAGLGQVDAGDPDLRRAAVPGGEAAQQARPLEAISDAVVDDVQAAAPGHGVEDGLVGEGEGHLLAAAGGHEELVGLEEVDGGGGLEHERVVQAAARAGEARLQALGEAVRQPLRGVAGGRGVAPDLRQQVLRAAPVVRGHGLRAPEQQCVQVHRLVVVGAVGVGGAAPPPPRRRLVVGRVGDDALLLLLHALHGDVALAEHHLVEHLTGVGCV</sequence>
<dbReference type="EMBL" id="CM003535">
    <property type="protein sequence ID" value="RCV39778.1"/>
    <property type="molecule type" value="Genomic_DNA"/>
</dbReference>
<name>A0A368SBP1_SETIT</name>
<dbReference type="AlphaFoldDB" id="A0A368SBP1"/>
<reference evidence="1" key="2">
    <citation type="submission" date="2015-07" db="EMBL/GenBank/DDBJ databases">
        <authorList>
            <person name="Noorani M."/>
        </authorList>
    </citation>
    <scope>NUCLEOTIDE SEQUENCE</scope>
    <source>
        <strain evidence="1">Yugu1</strain>
    </source>
</reference>
<accession>A0A368SBP1</accession>
<protein>
    <submittedName>
        <fullName evidence="1">Uncharacterized protein</fullName>
    </submittedName>
</protein>